<reference evidence="1" key="1">
    <citation type="submission" date="2020-05" db="EMBL/GenBank/DDBJ databases">
        <authorList>
            <person name="Delgado-Blas J."/>
        </authorList>
    </citation>
    <scope>NUCLEOTIDE SEQUENCE</scope>
    <source>
        <strain evidence="1">BB1459</strain>
        <strain evidence="2">BB1480</strain>
    </source>
</reference>
<protein>
    <submittedName>
        <fullName evidence="1">Uncharacterized protein</fullName>
    </submittedName>
</protein>
<organism evidence="1 3">
    <name type="scientific">Citrobacter werkmanii</name>
    <dbReference type="NCBI Taxonomy" id="67827"/>
    <lineage>
        <taxon>Bacteria</taxon>
        <taxon>Pseudomonadati</taxon>
        <taxon>Pseudomonadota</taxon>
        <taxon>Gammaproteobacteria</taxon>
        <taxon>Enterobacterales</taxon>
        <taxon>Enterobacteriaceae</taxon>
        <taxon>Citrobacter</taxon>
        <taxon>Citrobacter freundii complex</taxon>
    </lineage>
</organism>
<evidence type="ECO:0000313" key="2">
    <source>
        <dbReference type="EMBL" id="CAC9205933.1"/>
    </source>
</evidence>
<sequence>MILNWVLASPHLWLSQTKQKEEHKHNIQFSSGDNASAWVTVYFFV</sequence>
<dbReference type="EMBL" id="CAHPQX010000017">
    <property type="protein sequence ID" value="CAB5576017.1"/>
    <property type="molecule type" value="Genomic_DNA"/>
</dbReference>
<name>A0A9N8CT81_9ENTR</name>
<dbReference type="AlphaFoldDB" id="A0A9N8CT81"/>
<evidence type="ECO:0000313" key="1">
    <source>
        <dbReference type="EMBL" id="CAB5576017.1"/>
    </source>
</evidence>
<comment type="caution">
    <text evidence="1">The sequence shown here is derived from an EMBL/GenBank/DDBJ whole genome shotgun (WGS) entry which is preliminary data.</text>
</comment>
<proteinExistence type="predicted"/>
<dbReference type="EMBL" id="CAIIUA010000001">
    <property type="protein sequence ID" value="CAC9205933.1"/>
    <property type="molecule type" value="Genomic_DNA"/>
</dbReference>
<dbReference type="Proteomes" id="UP000834503">
    <property type="component" value="Unassembled WGS sequence"/>
</dbReference>
<dbReference type="Proteomes" id="UP000837205">
    <property type="component" value="Unassembled WGS sequence"/>
</dbReference>
<evidence type="ECO:0000313" key="3">
    <source>
        <dbReference type="Proteomes" id="UP000834503"/>
    </source>
</evidence>
<keyword evidence="4" id="KW-1185">Reference proteome</keyword>
<evidence type="ECO:0000313" key="4">
    <source>
        <dbReference type="Proteomes" id="UP000837205"/>
    </source>
</evidence>
<gene>
    <name evidence="1" type="ORF">GHA_03750</name>
    <name evidence="2" type="ORF">TML_02664</name>
</gene>
<accession>A0A9N8CT81</accession>